<dbReference type="AlphaFoldDB" id="A0A9X2YPQ3"/>
<organism evidence="4 5">
    <name type="scientific">[Mycobacterium] manitobense</name>
    <dbReference type="NCBI Taxonomy" id="190147"/>
    <lineage>
        <taxon>Bacteria</taxon>
        <taxon>Bacillati</taxon>
        <taxon>Actinomycetota</taxon>
        <taxon>Actinomycetes</taxon>
        <taxon>Mycobacteriales</taxon>
        <taxon>Mycobacteriaceae</taxon>
        <taxon>Mycolicibacterium</taxon>
    </lineage>
</organism>
<dbReference type="EMBL" id="JACKSJ010000085">
    <property type="protein sequence ID" value="MCV7170412.1"/>
    <property type="molecule type" value="Genomic_DNA"/>
</dbReference>
<dbReference type="GO" id="GO:0016491">
    <property type="term" value="F:oxidoreductase activity"/>
    <property type="evidence" value="ECO:0007669"/>
    <property type="project" value="UniProtKB-KW"/>
</dbReference>
<evidence type="ECO:0000313" key="4">
    <source>
        <dbReference type="EMBL" id="MCV7170412.1"/>
    </source>
</evidence>
<comment type="caution">
    <text evidence="4">The sequence shown here is derived from an EMBL/GenBank/DDBJ whole genome shotgun (WGS) entry which is preliminary data.</text>
</comment>
<sequence length="214" mass="23427">MHRTRGGTHVNHPIITAIEERRTVTRFDADKQLSDEEIRELVGLAGRAPSSFNLQNWRAIAVRSPEAKARLRPIAWDQPKITEAAVTFIFVGVLADHETMSDRLAPAVQQGIMPAEVAAGWKAAAEKLYFEQEWRARDEAVRSATFAAGHMIFAAHANGLGAGPMIGFDADAVSEEFGLAPNEIPVLLLAVGQPGEGNWPQKPRRPVSETVEFV</sequence>
<evidence type="ECO:0000313" key="5">
    <source>
        <dbReference type="Proteomes" id="UP001140293"/>
    </source>
</evidence>
<dbReference type="Proteomes" id="UP001140293">
    <property type="component" value="Unassembled WGS sequence"/>
</dbReference>
<proteinExistence type="inferred from homology"/>
<keyword evidence="2" id="KW-0560">Oxidoreductase</keyword>
<dbReference type="Pfam" id="PF00881">
    <property type="entry name" value="Nitroreductase"/>
    <property type="match status" value="1"/>
</dbReference>
<keyword evidence="5" id="KW-1185">Reference proteome</keyword>
<comment type="similarity">
    <text evidence="1">Belongs to the nitroreductase family.</text>
</comment>
<dbReference type="Gene3D" id="3.40.109.10">
    <property type="entry name" value="NADH Oxidase"/>
    <property type="match status" value="1"/>
</dbReference>
<reference evidence="4" key="2">
    <citation type="journal article" date="2022" name="BMC Genomics">
        <title>Comparative genome analysis of mycobacteria focusing on tRNA and non-coding RNA.</title>
        <authorList>
            <person name="Behra P.R.K."/>
            <person name="Pettersson B.M.F."/>
            <person name="Ramesh M."/>
            <person name="Das S."/>
            <person name="Dasgupta S."/>
            <person name="Kirsebom L.A."/>
        </authorList>
    </citation>
    <scope>NUCLEOTIDE SEQUENCE</scope>
    <source>
        <strain evidence="4">DSM 44615</strain>
    </source>
</reference>
<name>A0A9X2YPQ3_9MYCO</name>
<protein>
    <submittedName>
        <fullName evidence="4">Nitroreductase family protein</fullName>
    </submittedName>
</protein>
<dbReference type="SUPFAM" id="SSF55469">
    <property type="entry name" value="FMN-dependent nitroreductase-like"/>
    <property type="match status" value="1"/>
</dbReference>
<dbReference type="InterPro" id="IPR000415">
    <property type="entry name" value="Nitroreductase-like"/>
</dbReference>
<gene>
    <name evidence="4" type="ORF">H7I41_10850</name>
</gene>
<accession>A0A9X2YPQ3</accession>
<evidence type="ECO:0000256" key="2">
    <source>
        <dbReference type="ARBA" id="ARBA00023002"/>
    </source>
</evidence>
<dbReference type="PANTHER" id="PTHR43673">
    <property type="entry name" value="NAD(P)H NITROREDUCTASE YDGI-RELATED"/>
    <property type="match status" value="1"/>
</dbReference>
<evidence type="ECO:0000256" key="1">
    <source>
        <dbReference type="ARBA" id="ARBA00007118"/>
    </source>
</evidence>
<dbReference type="InterPro" id="IPR029479">
    <property type="entry name" value="Nitroreductase"/>
</dbReference>
<feature type="domain" description="Nitroreductase" evidence="3">
    <location>
        <begin position="18"/>
        <end position="192"/>
    </location>
</feature>
<evidence type="ECO:0000259" key="3">
    <source>
        <dbReference type="Pfam" id="PF00881"/>
    </source>
</evidence>
<reference evidence="4" key="1">
    <citation type="submission" date="2020-07" db="EMBL/GenBank/DDBJ databases">
        <authorList>
            <person name="Pettersson B.M.F."/>
            <person name="Behra P.R.K."/>
            <person name="Ramesh M."/>
            <person name="Das S."/>
            <person name="Dasgupta S."/>
            <person name="Kirsebom L.A."/>
        </authorList>
    </citation>
    <scope>NUCLEOTIDE SEQUENCE</scope>
    <source>
        <strain evidence="4">DSM 44615</strain>
    </source>
</reference>